<dbReference type="InterPro" id="IPR002223">
    <property type="entry name" value="Kunitz_BPTI"/>
</dbReference>
<feature type="domain" description="BPTI/Kunitz inhibitor" evidence="8">
    <location>
        <begin position="25"/>
        <end position="75"/>
    </location>
</feature>
<proteinExistence type="predicted"/>
<keyword evidence="10" id="KW-1185">Reference proteome</keyword>
<feature type="domain" description="BPTI/Kunitz inhibitor" evidence="8">
    <location>
        <begin position="255"/>
        <end position="305"/>
    </location>
</feature>
<dbReference type="SMART" id="SM00131">
    <property type="entry name" value="KU"/>
    <property type="match status" value="5"/>
</dbReference>
<evidence type="ECO:0000256" key="7">
    <source>
        <dbReference type="SAM" id="SignalP"/>
    </source>
</evidence>
<dbReference type="PROSITE" id="PS50279">
    <property type="entry name" value="BPTI_KUNITZ_2"/>
    <property type="match status" value="5"/>
</dbReference>
<dbReference type="CDD" id="cd00109">
    <property type="entry name" value="Kunitz-type"/>
    <property type="match status" value="2"/>
</dbReference>
<feature type="domain" description="BPTI/Kunitz inhibitor" evidence="8">
    <location>
        <begin position="187"/>
        <end position="237"/>
    </location>
</feature>
<dbReference type="OrthoDB" id="6501218at2759"/>
<feature type="signal peptide" evidence="7">
    <location>
        <begin position="1"/>
        <end position="20"/>
    </location>
</feature>
<dbReference type="STRING" id="299467.A0A443S5N8"/>
<dbReference type="PANTHER" id="PTHR10083:SF374">
    <property type="entry name" value="BPTI_KUNITZ INHIBITOR DOMAIN-CONTAINING PROTEIN"/>
    <property type="match status" value="1"/>
</dbReference>
<protein>
    <submittedName>
        <fullName evidence="9">Tissue factor pathway inhibitor 2-like isoform X1</fullName>
    </submittedName>
</protein>
<evidence type="ECO:0000313" key="10">
    <source>
        <dbReference type="Proteomes" id="UP000288716"/>
    </source>
</evidence>
<keyword evidence="7" id="KW-0732">Signal</keyword>
<evidence type="ECO:0000256" key="2">
    <source>
        <dbReference type="ARBA" id="ARBA00022525"/>
    </source>
</evidence>
<dbReference type="InterPro" id="IPR020901">
    <property type="entry name" value="Prtase_inh_Kunz-CS"/>
</dbReference>
<dbReference type="PANTHER" id="PTHR10083">
    <property type="entry name" value="KUNITZ-TYPE PROTEASE INHIBITOR-RELATED"/>
    <property type="match status" value="1"/>
</dbReference>
<reference evidence="9 10" key="1">
    <citation type="journal article" date="2018" name="Gigascience">
        <title>Genomes of trombidid mites reveal novel predicted allergens and laterally-transferred genes associated with secondary metabolism.</title>
        <authorList>
            <person name="Dong X."/>
            <person name="Chaisiri K."/>
            <person name="Xia D."/>
            <person name="Armstrong S.D."/>
            <person name="Fang Y."/>
            <person name="Donnelly M.J."/>
            <person name="Kadowaki T."/>
            <person name="McGarry J.W."/>
            <person name="Darby A.C."/>
            <person name="Makepeace B.L."/>
        </authorList>
    </citation>
    <scope>NUCLEOTIDE SEQUENCE [LARGE SCALE GENOMIC DNA]</scope>
    <source>
        <strain evidence="9">UoL-UT</strain>
    </source>
</reference>
<dbReference type="PRINTS" id="PR00759">
    <property type="entry name" value="BASICPTASE"/>
</dbReference>
<dbReference type="InterPro" id="IPR050098">
    <property type="entry name" value="TFPI/VKTCI-like"/>
</dbReference>
<evidence type="ECO:0000313" key="9">
    <source>
        <dbReference type="EMBL" id="RWS22794.1"/>
    </source>
</evidence>
<dbReference type="InterPro" id="IPR036880">
    <property type="entry name" value="Kunitz_BPTI_sf"/>
</dbReference>
<dbReference type="Pfam" id="PF00014">
    <property type="entry name" value="Kunitz_BPTI"/>
    <property type="match status" value="5"/>
</dbReference>
<evidence type="ECO:0000259" key="8">
    <source>
        <dbReference type="PROSITE" id="PS50279"/>
    </source>
</evidence>
<accession>A0A443S5N8</accession>
<feature type="domain" description="BPTI/Kunitz inhibitor" evidence="8">
    <location>
        <begin position="321"/>
        <end position="376"/>
    </location>
</feature>
<evidence type="ECO:0000256" key="4">
    <source>
        <dbReference type="ARBA" id="ARBA00022737"/>
    </source>
</evidence>
<comment type="subcellular location">
    <subcellularLocation>
        <location evidence="1">Secreted</location>
    </subcellularLocation>
</comment>
<keyword evidence="5" id="KW-0722">Serine protease inhibitor</keyword>
<evidence type="ECO:0000256" key="3">
    <source>
        <dbReference type="ARBA" id="ARBA00022690"/>
    </source>
</evidence>
<dbReference type="AlphaFoldDB" id="A0A443S5N8"/>
<dbReference type="EMBL" id="NCKV01007902">
    <property type="protein sequence ID" value="RWS22794.1"/>
    <property type="molecule type" value="Genomic_DNA"/>
</dbReference>
<gene>
    <name evidence="9" type="ORF">B4U80_06643</name>
</gene>
<dbReference type="GO" id="GO:0005615">
    <property type="term" value="C:extracellular space"/>
    <property type="evidence" value="ECO:0007669"/>
    <property type="project" value="TreeGrafter"/>
</dbReference>
<dbReference type="Gene3D" id="4.10.410.10">
    <property type="entry name" value="Pancreatic trypsin inhibitor Kunitz domain"/>
    <property type="match status" value="5"/>
</dbReference>
<dbReference type="GO" id="GO:0004867">
    <property type="term" value="F:serine-type endopeptidase inhibitor activity"/>
    <property type="evidence" value="ECO:0007669"/>
    <property type="project" value="UniProtKB-KW"/>
</dbReference>
<keyword evidence="6" id="KW-1015">Disulfide bond</keyword>
<dbReference type="PROSITE" id="PS00280">
    <property type="entry name" value="BPTI_KUNITZ_1"/>
    <property type="match status" value="4"/>
</dbReference>
<comment type="caution">
    <text evidence="9">The sequence shown here is derived from an EMBL/GenBank/DDBJ whole genome shotgun (WGS) entry which is preliminary data.</text>
</comment>
<dbReference type="FunFam" id="4.10.410.10:FF:000020">
    <property type="entry name" value="Collagen, type VI, alpha 3"/>
    <property type="match status" value="2"/>
</dbReference>
<name>A0A443S5N8_9ACAR</name>
<sequence length="381" mass="44143">MFSKVQRTFLIFIFIEITFGLHEVCKQLTETGPCENWEYRWSYNVLLEKCEKFRFGGCEGNRNNFKTLSDCQAVCKKHSGRFLRIKKSEKTCSQPKDEGPCYGLLSRYFYNKETKRCEEFNYGGCIGNSNNFLSVEDCERRCIHNLRNDIVNQDETFGRDDVKYSYDNDYETVNSRSLDKDESLKICSLVAETGPCKKRIRRYFFNRYTKKCTPFVYGGCEGNQNNFMTLNECITFCSKSLATYSVVTGFSLATCRKLPESGPCKNFITKFYFNTITEQCDTFEYGGCGGNKNKFDSREECNNACTSMNPKLAELLSNDICKNEPQYQFDIAADCYKLSIAYSYNQTINECKRFFYSGCGGNRNRFKNKQLCVDTCVKKNL</sequence>
<evidence type="ECO:0000256" key="1">
    <source>
        <dbReference type="ARBA" id="ARBA00004613"/>
    </source>
</evidence>
<keyword evidence="2" id="KW-0964">Secreted</keyword>
<keyword evidence="4" id="KW-0677">Repeat</keyword>
<feature type="domain" description="BPTI/Kunitz inhibitor" evidence="8">
    <location>
        <begin position="92"/>
        <end position="142"/>
    </location>
</feature>
<feature type="chain" id="PRO_5019405299" evidence="7">
    <location>
        <begin position="21"/>
        <end position="381"/>
    </location>
</feature>
<evidence type="ECO:0000256" key="6">
    <source>
        <dbReference type="ARBA" id="ARBA00023157"/>
    </source>
</evidence>
<keyword evidence="3" id="KW-0646">Protease inhibitor</keyword>
<dbReference type="Proteomes" id="UP000288716">
    <property type="component" value="Unassembled WGS sequence"/>
</dbReference>
<dbReference type="VEuPathDB" id="VectorBase:LDEU009246"/>
<dbReference type="SUPFAM" id="SSF57362">
    <property type="entry name" value="BPTI-like"/>
    <property type="match status" value="5"/>
</dbReference>
<dbReference type="FunFam" id="4.10.410.10:FF:000004">
    <property type="entry name" value="Tissue factor pathway inhibitor"/>
    <property type="match status" value="2"/>
</dbReference>
<evidence type="ECO:0000256" key="5">
    <source>
        <dbReference type="ARBA" id="ARBA00022900"/>
    </source>
</evidence>
<organism evidence="9 10">
    <name type="scientific">Leptotrombidium deliense</name>
    <dbReference type="NCBI Taxonomy" id="299467"/>
    <lineage>
        <taxon>Eukaryota</taxon>
        <taxon>Metazoa</taxon>
        <taxon>Ecdysozoa</taxon>
        <taxon>Arthropoda</taxon>
        <taxon>Chelicerata</taxon>
        <taxon>Arachnida</taxon>
        <taxon>Acari</taxon>
        <taxon>Acariformes</taxon>
        <taxon>Trombidiformes</taxon>
        <taxon>Prostigmata</taxon>
        <taxon>Anystina</taxon>
        <taxon>Parasitengona</taxon>
        <taxon>Trombiculoidea</taxon>
        <taxon>Trombiculidae</taxon>
        <taxon>Leptotrombidium</taxon>
    </lineage>
</organism>